<keyword evidence="3" id="KW-1185">Reference proteome</keyword>
<evidence type="ECO:0000256" key="1">
    <source>
        <dbReference type="SAM" id="Phobius"/>
    </source>
</evidence>
<keyword evidence="1" id="KW-0812">Transmembrane</keyword>
<name>A0ABS7XNQ9_9FLAO</name>
<sequence length="150" mass="15725">MNLHKILKIVAGLLGVAGIVFLARIISKGDDEIKAAALNGDTAIVDPIAFVAYIILGLVLFFVVVFVVKNLFTNTSGLKNTLIGFGAFAAVLVISYAMSGGDPVQYKLQEGMATEGQSQMVGAGLTAFYILIIVAALAMIFSGVKKVISK</sequence>
<organism evidence="2 3">
    <name type="scientific">Winogradskyella alexanderae</name>
    <dbReference type="NCBI Taxonomy" id="2877123"/>
    <lineage>
        <taxon>Bacteria</taxon>
        <taxon>Pseudomonadati</taxon>
        <taxon>Bacteroidota</taxon>
        <taxon>Flavobacteriia</taxon>
        <taxon>Flavobacteriales</taxon>
        <taxon>Flavobacteriaceae</taxon>
        <taxon>Winogradskyella</taxon>
    </lineage>
</organism>
<comment type="caution">
    <text evidence="2">The sequence shown here is derived from an EMBL/GenBank/DDBJ whole genome shotgun (WGS) entry which is preliminary data.</text>
</comment>
<gene>
    <name evidence="2" type="ORF">LBU54_00360</name>
</gene>
<feature type="transmembrane region" description="Helical" evidence="1">
    <location>
        <begin position="47"/>
        <end position="68"/>
    </location>
</feature>
<feature type="transmembrane region" description="Helical" evidence="1">
    <location>
        <begin position="119"/>
        <end position="141"/>
    </location>
</feature>
<dbReference type="Proteomes" id="UP001198901">
    <property type="component" value="Unassembled WGS sequence"/>
</dbReference>
<feature type="transmembrane region" description="Helical" evidence="1">
    <location>
        <begin position="7"/>
        <end position="27"/>
    </location>
</feature>
<evidence type="ECO:0000313" key="3">
    <source>
        <dbReference type="Proteomes" id="UP001198901"/>
    </source>
</evidence>
<reference evidence="3" key="1">
    <citation type="submission" date="2023-07" db="EMBL/GenBank/DDBJ databases">
        <authorList>
            <person name="Yue Y."/>
        </authorList>
    </citation>
    <scope>NUCLEOTIDE SEQUENCE [LARGE SCALE GENOMIC DNA]</scope>
    <source>
        <strain evidence="3">D23</strain>
    </source>
</reference>
<dbReference type="RefSeq" id="WP_224523831.1">
    <property type="nucleotide sequence ID" value="NZ_JAIUJR010000001.1"/>
</dbReference>
<protein>
    <submittedName>
        <fullName evidence="2">Uncharacterized protein</fullName>
    </submittedName>
</protein>
<proteinExistence type="predicted"/>
<keyword evidence="1" id="KW-0472">Membrane</keyword>
<accession>A0ABS7XNQ9</accession>
<evidence type="ECO:0000313" key="2">
    <source>
        <dbReference type="EMBL" id="MCA0131019.1"/>
    </source>
</evidence>
<keyword evidence="1" id="KW-1133">Transmembrane helix</keyword>
<dbReference type="EMBL" id="JAIUJR010000001">
    <property type="protein sequence ID" value="MCA0131019.1"/>
    <property type="molecule type" value="Genomic_DNA"/>
</dbReference>
<feature type="transmembrane region" description="Helical" evidence="1">
    <location>
        <begin position="80"/>
        <end position="99"/>
    </location>
</feature>